<dbReference type="GeneID" id="68900190"/>
<dbReference type="AlphaFoldDB" id="Z9JL40"/>
<comment type="caution">
    <text evidence="1">The sequence shown here is derived from an EMBL/GenBank/DDBJ whole genome shotgun (WGS) entry which is preliminary data.</text>
</comment>
<dbReference type="OrthoDB" id="7595565at2"/>
<organism evidence="1 3">
    <name type="scientific">Xylella taiwanensis</name>
    <dbReference type="NCBI Taxonomy" id="1444770"/>
    <lineage>
        <taxon>Bacteria</taxon>
        <taxon>Pseudomonadati</taxon>
        <taxon>Pseudomonadota</taxon>
        <taxon>Gammaproteobacteria</taxon>
        <taxon>Lysobacterales</taxon>
        <taxon>Lysobacteraceae</taxon>
        <taxon>Xylella</taxon>
    </lineage>
</organism>
<dbReference type="eggNOG" id="COG3013">
    <property type="taxonomic scope" value="Bacteria"/>
</dbReference>
<dbReference type="Gene3D" id="1.10.3190.10">
    <property type="entry name" value="yfbu gene product, domain 2"/>
    <property type="match status" value="1"/>
</dbReference>
<dbReference type="InterPro" id="IPR023146">
    <property type="entry name" value="YfbU_alpha-helical_sf"/>
</dbReference>
<reference evidence="2" key="2">
    <citation type="submission" date="2021-11" db="EMBL/GenBank/DDBJ databases">
        <title>Genome sequence of Xylella taiwanensis PLS432.</title>
        <authorList>
            <person name="Weng L.-W."/>
            <person name="Su C.-C."/>
            <person name="Tsai C.-W."/>
            <person name="Kuo C.-H."/>
        </authorList>
    </citation>
    <scope>NUCLEOTIDE SEQUENCE</scope>
    <source>
        <strain evidence="2">PLS432</strain>
    </source>
</reference>
<sequence>MMLATLIVKTGVEVETDVALVKHIIVGGHYGALGWEMPGVFHGHADQQSCIHCIVDVLDMWSCMKAAFETMGAADQAHLAKEATPFGEHVQFPSFDGHNGGEYLSIMRFLINDLDRFNRFRDGHHDLNSHSLTLNNDARMLRVFEPMRKTLISQH</sequence>
<evidence type="ECO:0000313" key="1">
    <source>
        <dbReference type="EMBL" id="EWS78487.1"/>
    </source>
</evidence>
<name>Z9JL40_9GAMM</name>
<evidence type="ECO:0000313" key="4">
    <source>
        <dbReference type="Proteomes" id="UP001430701"/>
    </source>
</evidence>
<protein>
    <submittedName>
        <fullName evidence="2">YfbU family protein</fullName>
    </submittedName>
</protein>
<reference evidence="1 3" key="1">
    <citation type="journal article" date="2014" name="Genome Announc.">
        <title>Draft Genome Sequence of Xylella fastidiosa Pear Leaf Scorch Strain in Taiwan.</title>
        <authorList>
            <person name="Su C.C."/>
            <person name="Deng W.L."/>
            <person name="Jan F.J."/>
            <person name="Chang C.J."/>
            <person name="Huang H."/>
            <person name="Chen J."/>
        </authorList>
    </citation>
    <scope>NUCLEOTIDE SEQUENCE [LARGE SCALE GENOMIC DNA]</scope>
    <source>
        <strain evidence="1 3">PLS229</strain>
    </source>
</reference>
<dbReference type="RefSeq" id="WP_038270910.1">
    <property type="nucleotide sequence ID" value="NZ_CP053627.1"/>
</dbReference>
<dbReference type="PATRIC" id="fig|1444770.3.peg.1295"/>
<keyword evidence="4" id="KW-1185">Reference proteome</keyword>
<dbReference type="Proteomes" id="UP000020406">
    <property type="component" value="Unassembled WGS sequence"/>
</dbReference>
<accession>Z9JL40</accession>
<dbReference type="EMBL" id="JDSQ01000007">
    <property type="protein sequence ID" value="EWS78487.1"/>
    <property type="molecule type" value="Genomic_DNA"/>
</dbReference>
<dbReference type="InterPro" id="IPR005587">
    <property type="entry name" value="UPF0304_YfbU"/>
</dbReference>
<evidence type="ECO:0000313" key="2">
    <source>
        <dbReference type="EMBL" id="MCD8473300.1"/>
    </source>
</evidence>
<dbReference type="Pfam" id="PF03887">
    <property type="entry name" value="YfbU"/>
    <property type="match status" value="1"/>
</dbReference>
<evidence type="ECO:0000313" key="3">
    <source>
        <dbReference type="Proteomes" id="UP000020406"/>
    </source>
</evidence>
<dbReference type="Proteomes" id="UP001430701">
    <property type="component" value="Unassembled WGS sequence"/>
</dbReference>
<proteinExistence type="predicted"/>
<dbReference type="EMBL" id="JAJPPU010000002">
    <property type="protein sequence ID" value="MCD8473300.1"/>
    <property type="molecule type" value="Genomic_DNA"/>
</dbReference>
<dbReference type="SUPFAM" id="SSF116960">
    <property type="entry name" value="YfbU-like"/>
    <property type="match status" value="1"/>
</dbReference>
<gene>
    <name evidence="1" type="ORF">AF72_05420</name>
    <name evidence="2" type="ORF">LPH55_07490</name>
</gene>
<dbReference type="KEGG" id="xtw:AB672_02710"/>